<reference evidence="1" key="2">
    <citation type="submission" date="2020-11" db="EMBL/GenBank/DDBJ databases">
        <authorList>
            <consortium name="DOE Joint Genome Institute"/>
            <person name="Kuo A."/>
            <person name="Miyauchi S."/>
            <person name="Kiss E."/>
            <person name="Drula E."/>
            <person name="Kohler A."/>
            <person name="Sanchez-Garcia M."/>
            <person name="Andreopoulos B."/>
            <person name="Barry K.W."/>
            <person name="Bonito G."/>
            <person name="Buee M."/>
            <person name="Carver A."/>
            <person name="Chen C."/>
            <person name="Cichocki N."/>
            <person name="Clum A."/>
            <person name="Culley D."/>
            <person name="Crous P.W."/>
            <person name="Fauchery L."/>
            <person name="Girlanda M."/>
            <person name="Hayes R."/>
            <person name="Keri Z."/>
            <person name="Labutti K."/>
            <person name="Lipzen A."/>
            <person name="Lombard V."/>
            <person name="Magnuson J."/>
            <person name="Maillard F."/>
            <person name="Morin E."/>
            <person name="Murat C."/>
            <person name="Nolan M."/>
            <person name="Ohm R."/>
            <person name="Pangilinan J."/>
            <person name="Pereira M."/>
            <person name="Perotto S."/>
            <person name="Peter M."/>
            <person name="Riley R."/>
            <person name="Sitrit Y."/>
            <person name="Stielow B."/>
            <person name="Szollosi G."/>
            <person name="Zifcakova L."/>
            <person name="Stursova M."/>
            <person name="Spatafora J.W."/>
            <person name="Tedersoo L."/>
            <person name="Vaario L.-M."/>
            <person name="Yamada A."/>
            <person name="Yan M."/>
            <person name="Wang P."/>
            <person name="Xu J."/>
            <person name="Bruns T."/>
            <person name="Baldrian P."/>
            <person name="Vilgalys R."/>
            <person name="Henrissat B."/>
            <person name="Grigoriev I.V."/>
            <person name="Hibbett D."/>
            <person name="Nagy L.G."/>
            <person name="Martin F.M."/>
        </authorList>
    </citation>
    <scope>NUCLEOTIDE SEQUENCE</scope>
    <source>
        <strain evidence="1">UH-Tt-Lm1</strain>
    </source>
</reference>
<keyword evidence="2" id="KW-1185">Reference proteome</keyword>
<reference evidence="1" key="1">
    <citation type="journal article" date="2020" name="Nat. Commun.">
        <title>Large-scale genome sequencing of mycorrhizal fungi provides insights into the early evolution of symbiotic traits.</title>
        <authorList>
            <person name="Miyauchi S."/>
            <person name="Kiss E."/>
            <person name="Kuo A."/>
            <person name="Drula E."/>
            <person name="Kohler A."/>
            <person name="Sanchez-Garcia M."/>
            <person name="Morin E."/>
            <person name="Andreopoulos B."/>
            <person name="Barry K.W."/>
            <person name="Bonito G."/>
            <person name="Buee M."/>
            <person name="Carver A."/>
            <person name="Chen C."/>
            <person name="Cichocki N."/>
            <person name="Clum A."/>
            <person name="Culley D."/>
            <person name="Crous P.W."/>
            <person name="Fauchery L."/>
            <person name="Girlanda M."/>
            <person name="Hayes R.D."/>
            <person name="Keri Z."/>
            <person name="LaButti K."/>
            <person name="Lipzen A."/>
            <person name="Lombard V."/>
            <person name="Magnuson J."/>
            <person name="Maillard F."/>
            <person name="Murat C."/>
            <person name="Nolan M."/>
            <person name="Ohm R.A."/>
            <person name="Pangilinan J."/>
            <person name="Pereira M.F."/>
            <person name="Perotto S."/>
            <person name="Peter M."/>
            <person name="Pfister S."/>
            <person name="Riley R."/>
            <person name="Sitrit Y."/>
            <person name="Stielow J.B."/>
            <person name="Szollosi G."/>
            <person name="Zifcakova L."/>
            <person name="Stursova M."/>
            <person name="Spatafora J.W."/>
            <person name="Tedersoo L."/>
            <person name="Vaario L.M."/>
            <person name="Yamada A."/>
            <person name="Yan M."/>
            <person name="Wang P."/>
            <person name="Xu J."/>
            <person name="Bruns T."/>
            <person name="Baldrian P."/>
            <person name="Vilgalys R."/>
            <person name="Dunand C."/>
            <person name="Henrissat B."/>
            <person name="Grigoriev I.V."/>
            <person name="Hibbett D."/>
            <person name="Nagy L.G."/>
            <person name="Martin F.M."/>
        </authorList>
    </citation>
    <scope>NUCLEOTIDE SEQUENCE</scope>
    <source>
        <strain evidence="1">UH-Tt-Lm1</strain>
    </source>
</reference>
<dbReference type="AlphaFoldDB" id="A0A9P6HG08"/>
<evidence type="ECO:0000313" key="2">
    <source>
        <dbReference type="Proteomes" id="UP000736335"/>
    </source>
</evidence>
<dbReference type="Proteomes" id="UP000736335">
    <property type="component" value="Unassembled WGS sequence"/>
</dbReference>
<sequence>MFLDPLSYLVTPTLPALLHAQAVTANHPLTLHQTTHYRFYRWPALSKRAVNLLVARPQGKNLLPNPLREISTSVVTKSRPSGVLIRKLPFQRLVRELAQDFKLQDRPAFSILCRYGSSRGRRGLTRLTLRRHQPCCDPRQTCDHPTQRSCPRPAIAWRALVGFLSISVLCVF</sequence>
<accession>A0A9P6HG08</accession>
<name>A0A9P6HG08_9AGAM</name>
<gene>
    <name evidence="1" type="ORF">BJ322DRAFT_783159</name>
</gene>
<evidence type="ECO:0000313" key="1">
    <source>
        <dbReference type="EMBL" id="KAF9786376.1"/>
    </source>
</evidence>
<dbReference type="InterPro" id="IPR009072">
    <property type="entry name" value="Histone-fold"/>
</dbReference>
<comment type="caution">
    <text evidence="1">The sequence shown here is derived from an EMBL/GenBank/DDBJ whole genome shotgun (WGS) entry which is preliminary data.</text>
</comment>
<dbReference type="Gene3D" id="1.10.20.10">
    <property type="entry name" value="Histone, subunit A"/>
    <property type="match status" value="1"/>
</dbReference>
<organism evidence="1 2">
    <name type="scientific">Thelephora terrestris</name>
    <dbReference type="NCBI Taxonomy" id="56493"/>
    <lineage>
        <taxon>Eukaryota</taxon>
        <taxon>Fungi</taxon>
        <taxon>Dikarya</taxon>
        <taxon>Basidiomycota</taxon>
        <taxon>Agaricomycotina</taxon>
        <taxon>Agaricomycetes</taxon>
        <taxon>Thelephorales</taxon>
        <taxon>Thelephoraceae</taxon>
        <taxon>Thelephora</taxon>
    </lineage>
</organism>
<dbReference type="GO" id="GO:0046982">
    <property type="term" value="F:protein heterodimerization activity"/>
    <property type="evidence" value="ECO:0007669"/>
    <property type="project" value="InterPro"/>
</dbReference>
<proteinExistence type="predicted"/>
<dbReference type="EMBL" id="WIUZ02000006">
    <property type="protein sequence ID" value="KAF9786376.1"/>
    <property type="molecule type" value="Genomic_DNA"/>
</dbReference>
<protein>
    <submittedName>
        <fullName evidence="1">Uncharacterized protein</fullName>
    </submittedName>
</protein>